<name>A0AC11CVQ6_SHEEP</name>
<reference evidence="1" key="3">
    <citation type="submission" date="2025-09" db="UniProtKB">
        <authorList>
            <consortium name="Ensembl"/>
        </authorList>
    </citation>
    <scope>IDENTIFICATION</scope>
</reference>
<reference evidence="1" key="2">
    <citation type="submission" date="2025-08" db="UniProtKB">
        <authorList>
            <consortium name="Ensembl"/>
        </authorList>
    </citation>
    <scope>IDENTIFICATION</scope>
</reference>
<sequence length="88" mass="10190">MVTNLPAMQKIQVQSLGQEDPLQKGMATHSSILAWRIPWTEEPDYSPWGRKESDATKRLTLFFPMLHLHQEAEIRKDKGTGQRHPTHE</sequence>
<dbReference type="Ensembl" id="ENSOART00020079288.1">
    <property type="protein sequence ID" value="ENSOARP00020035265.1"/>
    <property type="gene ID" value="ENSOARG00020027007.1"/>
</dbReference>
<proteinExistence type="predicted"/>
<accession>A0AC11CVQ6</accession>
<organism evidence="1">
    <name type="scientific">Ovis aries</name>
    <name type="common">Sheep</name>
    <dbReference type="NCBI Taxonomy" id="9940"/>
    <lineage>
        <taxon>Eukaryota</taxon>
        <taxon>Metazoa</taxon>
        <taxon>Chordata</taxon>
        <taxon>Craniata</taxon>
        <taxon>Vertebrata</taxon>
        <taxon>Euteleostomi</taxon>
        <taxon>Mammalia</taxon>
        <taxon>Eutheria</taxon>
        <taxon>Laurasiatheria</taxon>
        <taxon>Artiodactyla</taxon>
        <taxon>Ruminantia</taxon>
        <taxon>Pecora</taxon>
        <taxon>Bovidae</taxon>
        <taxon>Caprinae</taxon>
        <taxon>Ovis</taxon>
    </lineage>
</organism>
<evidence type="ECO:0000313" key="1">
    <source>
        <dbReference type="Ensembl" id="ENSOARP00020035265.1"/>
    </source>
</evidence>
<protein>
    <submittedName>
        <fullName evidence="1">Uncharacterized protein</fullName>
    </submittedName>
</protein>
<reference evidence="1" key="1">
    <citation type="submission" date="2020-11" db="EMBL/GenBank/DDBJ databases">
        <authorList>
            <person name="Davenport K.M."/>
            <person name="Bickhart D.M."/>
            <person name="Smith T.P.L."/>
            <person name="Murdoch B.M."/>
            <person name="Rosen B.D."/>
        </authorList>
    </citation>
    <scope>NUCLEOTIDE SEQUENCE [LARGE SCALE GENOMIC DNA]</scope>
    <source>
        <strain evidence="1">OAR_USU_Benz2616</strain>
    </source>
</reference>